<keyword evidence="2" id="KW-1185">Reference proteome</keyword>
<dbReference type="RefSeq" id="WP_125747708.1">
    <property type="nucleotide sequence ID" value="NZ_CP034367.1"/>
</dbReference>
<evidence type="ECO:0000313" key="1">
    <source>
        <dbReference type="EMBL" id="NPT30868.1"/>
    </source>
</evidence>
<organism evidence="1 2">
    <name type="scientific">Vreelandella venusta</name>
    <dbReference type="NCBI Taxonomy" id="44935"/>
    <lineage>
        <taxon>Bacteria</taxon>
        <taxon>Pseudomonadati</taxon>
        <taxon>Pseudomonadota</taxon>
        <taxon>Gammaproteobacteria</taxon>
        <taxon>Oceanospirillales</taxon>
        <taxon>Halomonadaceae</taxon>
        <taxon>Vreelandella</taxon>
    </lineage>
</organism>
<protein>
    <recommendedName>
        <fullName evidence="3">DUF3037 domain-containing protein</fullName>
    </recommendedName>
</protein>
<sequence>MSIANRLLKNLQQNNDAPEVKLMRGRWFNIRLQPNLLAGEYLNVGVGFVDQTGRLHTRFTDNLSRLRCLYDDRVDIEDMQMLMGLAADQFDRERYESDMPKSISPQLSFSPPSYAAGASIDDILNTFFYQTVSLVPPLEEPETSKRPNFRGYTNAAVRKELFQWMFKHNQQIASRIFADNSTFKIRASDGGRSEEHSLDLPLRQPNKLAGSVVSAYCGLSQTAEIRLLQSAMSINTAKRHLDSEKIGLFVLRPDHASGLDKKTLGRFDDMIDENIWQLRDAGVHVGVEPSVERLGKEIAEWAA</sequence>
<dbReference type="Proteomes" id="UP001318401">
    <property type="component" value="Unassembled WGS sequence"/>
</dbReference>
<reference evidence="1 2" key="1">
    <citation type="submission" date="2018-04" db="EMBL/GenBank/DDBJ databases">
        <authorList>
            <person name="Li G."/>
            <person name="Du W."/>
            <person name="Bai Y."/>
        </authorList>
    </citation>
    <scope>NUCLEOTIDE SEQUENCE [LARGE SCALE GENOMIC DNA]</scope>
    <source>
        <strain evidence="1 2">YYYZ-3</strain>
    </source>
</reference>
<evidence type="ECO:0000313" key="2">
    <source>
        <dbReference type="Proteomes" id="UP001318401"/>
    </source>
</evidence>
<gene>
    <name evidence="1" type="ORF">DDR56_09870</name>
</gene>
<evidence type="ECO:0008006" key="3">
    <source>
        <dbReference type="Google" id="ProtNLM"/>
    </source>
</evidence>
<comment type="caution">
    <text evidence="1">The sequence shown here is derived from an EMBL/GenBank/DDBJ whole genome shotgun (WGS) entry which is preliminary data.</text>
</comment>
<accession>A0ABX2BBQ0</accession>
<proteinExistence type="predicted"/>
<dbReference type="EMBL" id="QDKN01000003">
    <property type="protein sequence ID" value="NPT30868.1"/>
    <property type="molecule type" value="Genomic_DNA"/>
</dbReference>
<name>A0ABX2BBQ0_9GAMM</name>